<dbReference type="AlphaFoldDB" id="A0A1V8RNZ2"/>
<proteinExistence type="predicted"/>
<evidence type="ECO:0000256" key="1">
    <source>
        <dbReference type="SAM" id="Phobius"/>
    </source>
</evidence>
<protein>
    <submittedName>
        <fullName evidence="3">Phosphoesterase</fullName>
    </submittedName>
</protein>
<keyword evidence="4" id="KW-1185">Reference proteome</keyword>
<reference evidence="3 4" key="1">
    <citation type="journal article" date="2016" name="Int. J. Syst. Evol. Microbiol.">
        <title>Pseudaminobacter manganicus sp. nov., isolated from sludge of a manganese mine.</title>
        <authorList>
            <person name="Li J."/>
            <person name="Huang J."/>
            <person name="Liao S."/>
            <person name="Wang G."/>
        </authorList>
    </citation>
    <scope>NUCLEOTIDE SEQUENCE [LARGE SCALE GENOMIC DNA]</scope>
    <source>
        <strain evidence="3 4">JH-7</strain>
    </source>
</reference>
<feature type="transmembrane region" description="Helical" evidence="1">
    <location>
        <begin position="100"/>
        <end position="121"/>
    </location>
</feature>
<dbReference type="Pfam" id="PF01569">
    <property type="entry name" value="PAP2"/>
    <property type="match status" value="1"/>
</dbReference>
<dbReference type="OrthoDB" id="9801622at2"/>
<feature type="transmembrane region" description="Helical" evidence="1">
    <location>
        <begin position="170"/>
        <end position="192"/>
    </location>
</feature>
<keyword evidence="1" id="KW-1133">Transmembrane helix</keyword>
<feature type="transmembrane region" description="Helical" evidence="1">
    <location>
        <begin position="198"/>
        <end position="216"/>
    </location>
</feature>
<sequence>MKTTFGKVEPNVLIAWAVVAGGLLGFVACMQIAGHTIPPAFDSRILLALRVAGQPDQPLGPFWLPSAVRDITSLGSTIVLMLAMLSVVAYLLLIRRGASAVFVFVAIVSGQMLASLLKYGVGRPRPEIVSHLVAVHTPSFPSGHAMVSAVTYLTLGALAAHFLPHRLAKVYVMGLALLTTLLVGLSRLYLGVHWPSDVLGGWCAGFAWAMLCWLAARWLQEKGRKDA</sequence>
<name>A0A1V8RNZ2_9HYPH</name>
<dbReference type="CDD" id="cd03392">
    <property type="entry name" value="PAP2_like_2"/>
    <property type="match status" value="1"/>
</dbReference>
<dbReference type="Proteomes" id="UP000191905">
    <property type="component" value="Unassembled WGS sequence"/>
</dbReference>
<dbReference type="SMART" id="SM00014">
    <property type="entry name" value="acidPPc"/>
    <property type="match status" value="1"/>
</dbReference>
<dbReference type="Gene3D" id="1.20.144.10">
    <property type="entry name" value="Phosphatidic acid phosphatase type 2/haloperoxidase"/>
    <property type="match status" value="2"/>
</dbReference>
<gene>
    <name evidence="3" type="ORF">BFN67_04225</name>
</gene>
<dbReference type="STRING" id="1873176.BFN67_04225"/>
<evidence type="ECO:0000259" key="2">
    <source>
        <dbReference type="SMART" id="SM00014"/>
    </source>
</evidence>
<dbReference type="RefSeq" id="WP_080920377.1">
    <property type="nucleotide sequence ID" value="NZ_MDET01000023.1"/>
</dbReference>
<comment type="caution">
    <text evidence="3">The sequence shown here is derived from an EMBL/GenBank/DDBJ whole genome shotgun (WGS) entry which is preliminary data.</text>
</comment>
<keyword evidence="1" id="KW-0812">Transmembrane</keyword>
<keyword evidence="1" id="KW-0472">Membrane</keyword>
<dbReference type="InterPro" id="IPR036938">
    <property type="entry name" value="PAP2/HPO_sf"/>
</dbReference>
<organism evidence="3 4">
    <name type="scientific">Manganibacter manganicus</name>
    <dbReference type="NCBI Taxonomy" id="1873176"/>
    <lineage>
        <taxon>Bacteria</taxon>
        <taxon>Pseudomonadati</taxon>
        <taxon>Pseudomonadota</taxon>
        <taxon>Alphaproteobacteria</taxon>
        <taxon>Hyphomicrobiales</taxon>
        <taxon>Phyllobacteriaceae</taxon>
        <taxon>Manganibacter</taxon>
    </lineage>
</organism>
<dbReference type="SUPFAM" id="SSF48317">
    <property type="entry name" value="Acid phosphatase/Vanadium-dependent haloperoxidase"/>
    <property type="match status" value="1"/>
</dbReference>
<dbReference type="PANTHER" id="PTHR14969:SF13">
    <property type="entry name" value="AT30094P"/>
    <property type="match status" value="1"/>
</dbReference>
<evidence type="ECO:0000313" key="3">
    <source>
        <dbReference type="EMBL" id="OQM74843.1"/>
    </source>
</evidence>
<dbReference type="PANTHER" id="PTHR14969">
    <property type="entry name" value="SPHINGOSINE-1-PHOSPHATE PHOSPHOHYDROLASE"/>
    <property type="match status" value="1"/>
</dbReference>
<evidence type="ECO:0000313" key="4">
    <source>
        <dbReference type="Proteomes" id="UP000191905"/>
    </source>
</evidence>
<feature type="transmembrane region" description="Helical" evidence="1">
    <location>
        <begin position="141"/>
        <end position="163"/>
    </location>
</feature>
<dbReference type="PROSITE" id="PS51257">
    <property type="entry name" value="PROKAR_LIPOPROTEIN"/>
    <property type="match status" value="1"/>
</dbReference>
<feature type="domain" description="Phosphatidic acid phosphatase type 2/haloperoxidase" evidence="2">
    <location>
        <begin position="99"/>
        <end position="213"/>
    </location>
</feature>
<accession>A0A1V8RNZ2</accession>
<dbReference type="InterPro" id="IPR000326">
    <property type="entry name" value="PAP2/HPO"/>
</dbReference>
<dbReference type="EMBL" id="MDET01000023">
    <property type="protein sequence ID" value="OQM74843.1"/>
    <property type="molecule type" value="Genomic_DNA"/>
</dbReference>
<feature type="transmembrane region" description="Helical" evidence="1">
    <location>
        <begin position="12"/>
        <end position="33"/>
    </location>
</feature>
<feature type="transmembrane region" description="Helical" evidence="1">
    <location>
        <begin position="71"/>
        <end position="93"/>
    </location>
</feature>